<evidence type="ECO:0000256" key="4">
    <source>
        <dbReference type="ARBA" id="ARBA00023152"/>
    </source>
</evidence>
<dbReference type="PANTHER" id="PTHR11931">
    <property type="entry name" value="PHOSPHOGLYCERATE MUTASE"/>
    <property type="match status" value="1"/>
</dbReference>
<feature type="active site" description="Tele-phosphohistidine intermediate" evidence="6 7">
    <location>
        <position position="10"/>
    </location>
</feature>
<dbReference type="NCBIfam" id="TIGR01258">
    <property type="entry name" value="pgm_1"/>
    <property type="match status" value="1"/>
</dbReference>
<evidence type="ECO:0000313" key="12">
    <source>
        <dbReference type="Proteomes" id="UP000334923"/>
    </source>
</evidence>
<dbReference type="InterPro" id="IPR013078">
    <property type="entry name" value="His_Pase_superF_clade-1"/>
</dbReference>
<evidence type="ECO:0000256" key="3">
    <source>
        <dbReference type="ARBA" id="ARBA00022432"/>
    </source>
</evidence>
<dbReference type="InterPro" id="IPR005952">
    <property type="entry name" value="Phosphogly_mut1"/>
</dbReference>
<feature type="binding site" evidence="6 8">
    <location>
        <position position="61"/>
    </location>
    <ligand>
        <name>substrate</name>
    </ligand>
</feature>
<feature type="site" description="Transition state stabilizer" evidence="6 9">
    <location>
        <position position="183"/>
    </location>
</feature>
<keyword evidence="3 6" id="KW-0312">Gluconeogenesis</keyword>
<organism evidence="11 12">
    <name type="scientific">Methylacidimicrobium tartarophylax</name>
    <dbReference type="NCBI Taxonomy" id="1041768"/>
    <lineage>
        <taxon>Bacteria</taxon>
        <taxon>Pseudomonadati</taxon>
        <taxon>Verrucomicrobiota</taxon>
        <taxon>Methylacidimicrobium</taxon>
    </lineage>
</organism>
<evidence type="ECO:0000256" key="10">
    <source>
        <dbReference type="RuleBase" id="RU004512"/>
    </source>
</evidence>
<comment type="pathway">
    <text evidence="6 10">Carbohydrate degradation; glycolysis; pyruvate from D-glyceraldehyde 3-phosphate: step 3/5.</text>
</comment>
<dbReference type="Gene3D" id="3.40.50.1240">
    <property type="entry name" value="Phosphoglycerate mutase-like"/>
    <property type="match status" value="1"/>
</dbReference>
<evidence type="ECO:0000256" key="8">
    <source>
        <dbReference type="PIRSR" id="PIRSR613078-2"/>
    </source>
</evidence>
<dbReference type="Proteomes" id="UP000334923">
    <property type="component" value="Unassembled WGS sequence"/>
</dbReference>
<evidence type="ECO:0000256" key="7">
    <source>
        <dbReference type="PIRSR" id="PIRSR613078-1"/>
    </source>
</evidence>
<protein>
    <recommendedName>
        <fullName evidence="6 10">2,3-bisphosphoglycerate-dependent phosphoglycerate mutase</fullName>
        <shortName evidence="6">BPG-dependent PGAM</shortName>
        <shortName evidence="6">PGAM</shortName>
        <shortName evidence="6">Phosphoglyceromutase</shortName>
        <shortName evidence="6">dPGM</shortName>
        <ecNumber evidence="6 10">5.4.2.11</ecNumber>
    </recommendedName>
</protein>
<keyword evidence="4 6" id="KW-0324">Glycolysis</keyword>
<comment type="similarity">
    <text evidence="2 6">Belongs to the phosphoglycerate mutase family. BPG-dependent PGAM subfamily.</text>
</comment>
<dbReference type="Pfam" id="PF00300">
    <property type="entry name" value="His_Phos_1"/>
    <property type="match status" value="2"/>
</dbReference>
<evidence type="ECO:0000256" key="5">
    <source>
        <dbReference type="ARBA" id="ARBA00023235"/>
    </source>
</evidence>
<feature type="binding site" evidence="6 8">
    <location>
        <begin position="9"/>
        <end position="16"/>
    </location>
    <ligand>
        <name>substrate</name>
    </ligand>
</feature>
<name>A0A5E6ME17_9BACT</name>
<dbReference type="EMBL" id="CABFVA020000001">
    <property type="protein sequence ID" value="VVM04311.1"/>
    <property type="molecule type" value="Genomic_DNA"/>
</dbReference>
<dbReference type="RefSeq" id="WP_142658895.1">
    <property type="nucleotide sequence ID" value="NZ_CABFVA020000001.1"/>
</dbReference>
<comment type="function">
    <text evidence="6 10">Catalyzes the interconversion of 2-phosphoglycerate and 3-phosphoglycerate.</text>
</comment>
<dbReference type="HAMAP" id="MF_01039">
    <property type="entry name" value="PGAM_GpmA"/>
    <property type="match status" value="1"/>
</dbReference>
<evidence type="ECO:0000256" key="2">
    <source>
        <dbReference type="ARBA" id="ARBA00006717"/>
    </source>
</evidence>
<dbReference type="CDD" id="cd07067">
    <property type="entry name" value="HP_PGM_like"/>
    <property type="match status" value="1"/>
</dbReference>
<proteinExistence type="inferred from homology"/>
<dbReference type="GO" id="GO:0006094">
    <property type="term" value="P:gluconeogenesis"/>
    <property type="evidence" value="ECO:0007669"/>
    <property type="project" value="UniProtKB-UniRule"/>
</dbReference>
<dbReference type="AlphaFoldDB" id="A0A5E6ME17"/>
<dbReference type="InterPro" id="IPR001345">
    <property type="entry name" value="PG/BPGM_mutase_AS"/>
</dbReference>
<dbReference type="UniPathway" id="UPA00109">
    <property type="reaction ID" value="UER00186"/>
</dbReference>
<feature type="binding site" evidence="6 8">
    <location>
        <begin position="88"/>
        <end position="91"/>
    </location>
    <ligand>
        <name>substrate</name>
    </ligand>
</feature>
<reference evidence="11 12" key="1">
    <citation type="submission" date="2019-09" db="EMBL/GenBank/DDBJ databases">
        <authorList>
            <person name="Cremers G."/>
        </authorList>
    </citation>
    <scope>NUCLEOTIDE SEQUENCE [LARGE SCALE GENOMIC DNA]</scope>
    <source>
        <strain evidence="11">4A</strain>
    </source>
</reference>
<dbReference type="FunFam" id="3.40.50.1240:FF:000003">
    <property type="entry name" value="2,3-bisphosphoglycerate-dependent phosphoglycerate mutase"/>
    <property type="match status" value="1"/>
</dbReference>
<accession>A0A5E6ME17</accession>
<evidence type="ECO:0000256" key="1">
    <source>
        <dbReference type="ARBA" id="ARBA00000380"/>
    </source>
</evidence>
<dbReference type="NCBIfam" id="NF010713">
    <property type="entry name" value="PRK14115.1"/>
    <property type="match status" value="1"/>
</dbReference>
<evidence type="ECO:0000313" key="11">
    <source>
        <dbReference type="EMBL" id="VVM04311.1"/>
    </source>
</evidence>
<feature type="binding site" evidence="6 8">
    <location>
        <position position="99"/>
    </location>
    <ligand>
        <name>substrate</name>
    </ligand>
</feature>
<keyword evidence="5 6" id="KW-0413">Isomerase</keyword>
<dbReference type="PIRSF" id="PIRSF000709">
    <property type="entry name" value="6PFK_2-Ptase"/>
    <property type="match status" value="1"/>
</dbReference>
<feature type="active site" description="Proton donor/acceptor" evidence="6 7">
    <location>
        <position position="88"/>
    </location>
</feature>
<dbReference type="GO" id="GO:0004619">
    <property type="term" value="F:phosphoglycerate mutase activity"/>
    <property type="evidence" value="ECO:0007669"/>
    <property type="project" value="UniProtKB-UniRule"/>
</dbReference>
<sequence>MSFRLILLRHGESIWNQENLFTGWTDVDLSERGKEEALRAGERLKEAGFRFDEAYTSVLKRSIRTLWSVLDRLDQMWIPTVCAWQLNERHYGALQGLDKGQTAHKYGEDQVLLWRRSYDVRPPLLSPNDPRHPRHDPRYASVASKDLPAAESLKDTLARVIPYWEGELAPRILAGKQLIVVAHGNSLRALVKYLDGLSDEEIVRLNIPTGMPLIYELDSDLRAVSHRYLASDDEVARASASVAAQGRAR</sequence>
<feature type="binding site" evidence="6 8">
    <location>
        <begin position="22"/>
        <end position="23"/>
    </location>
    <ligand>
        <name>substrate</name>
    </ligand>
</feature>
<evidence type="ECO:0000256" key="9">
    <source>
        <dbReference type="PIRSR" id="PIRSR613078-3"/>
    </source>
</evidence>
<keyword evidence="12" id="KW-1185">Reference proteome</keyword>
<comment type="catalytic activity">
    <reaction evidence="1 6 10">
        <text>(2R)-2-phosphoglycerate = (2R)-3-phosphoglycerate</text>
        <dbReference type="Rhea" id="RHEA:15901"/>
        <dbReference type="ChEBI" id="CHEBI:58272"/>
        <dbReference type="ChEBI" id="CHEBI:58289"/>
        <dbReference type="EC" id="5.4.2.11"/>
    </reaction>
</comment>
<dbReference type="OrthoDB" id="9781415at2"/>
<feature type="binding site" evidence="6 8">
    <location>
        <begin position="115"/>
        <end position="116"/>
    </location>
    <ligand>
        <name>substrate</name>
    </ligand>
</feature>
<gene>
    <name evidence="11" type="primary">PGAM</name>
    <name evidence="6 11" type="synonym">gpmA</name>
    <name evidence="11" type="ORF">MAMT_00006</name>
</gene>
<dbReference type="GO" id="GO:0006096">
    <property type="term" value="P:glycolytic process"/>
    <property type="evidence" value="ECO:0007669"/>
    <property type="project" value="UniProtKB-UniRule"/>
</dbReference>
<dbReference type="SUPFAM" id="SSF53254">
    <property type="entry name" value="Phosphoglycerate mutase-like"/>
    <property type="match status" value="1"/>
</dbReference>
<dbReference type="EC" id="5.4.2.11" evidence="6 10"/>
<dbReference type="PROSITE" id="PS00175">
    <property type="entry name" value="PG_MUTASE"/>
    <property type="match status" value="1"/>
</dbReference>
<evidence type="ECO:0000256" key="6">
    <source>
        <dbReference type="HAMAP-Rule" id="MF_01039"/>
    </source>
</evidence>
<feature type="binding site" evidence="6 8">
    <location>
        <begin position="184"/>
        <end position="185"/>
    </location>
    <ligand>
        <name>substrate</name>
    </ligand>
</feature>
<dbReference type="InterPro" id="IPR029033">
    <property type="entry name" value="His_PPase_superfam"/>
</dbReference>
<dbReference type="SMART" id="SM00855">
    <property type="entry name" value="PGAM"/>
    <property type="match status" value="1"/>
</dbReference>